<evidence type="ECO:0000256" key="1">
    <source>
        <dbReference type="ARBA" id="ARBA00004241"/>
    </source>
</evidence>
<keyword evidence="4" id="KW-0964">Secreted</keyword>
<dbReference type="Pfam" id="PF09392">
    <property type="entry name" value="T3SS_needle_F"/>
    <property type="match status" value="1"/>
</dbReference>
<dbReference type="Gene3D" id="1.20.58.90">
    <property type="match status" value="1"/>
</dbReference>
<evidence type="ECO:0000256" key="6">
    <source>
        <dbReference type="ARBA" id="ARBA00023026"/>
    </source>
</evidence>
<comment type="caution">
    <text evidence="8">The sequence shown here is derived from an EMBL/GenBank/DDBJ whole genome shotgun (WGS) entry which is preliminary data.</text>
</comment>
<dbReference type="InterPro" id="IPR021123">
    <property type="entry name" value="T3SS_needle-like"/>
</dbReference>
<evidence type="ECO:0000256" key="4">
    <source>
        <dbReference type="ARBA" id="ARBA00022525"/>
    </source>
</evidence>
<comment type="similarity">
    <text evidence="7">Belongs to the SctF family.</text>
</comment>
<gene>
    <name evidence="8" type="ORF">FNI14_11205</name>
</gene>
<evidence type="ECO:0000256" key="5">
    <source>
        <dbReference type="ARBA" id="ARBA00022927"/>
    </source>
</evidence>
<dbReference type="InterPro" id="IPR037203">
    <property type="entry name" value="T3SS_needle-like_sf"/>
</dbReference>
<evidence type="ECO:0000256" key="7">
    <source>
        <dbReference type="ARBA" id="ARBA00035658"/>
    </source>
</evidence>
<proteinExistence type="inferred from homology"/>
<dbReference type="NCBIfam" id="NF011854">
    <property type="entry name" value="PRK15326.1"/>
    <property type="match status" value="1"/>
</dbReference>
<dbReference type="GO" id="GO:0030257">
    <property type="term" value="C:type III protein secretion system complex"/>
    <property type="evidence" value="ECO:0007669"/>
    <property type="project" value="InterPro"/>
</dbReference>
<dbReference type="AlphaFoldDB" id="A0A344QYG7"/>
<comment type="subcellular location">
    <subcellularLocation>
        <location evidence="1">Cell surface</location>
    </subcellularLocation>
    <subcellularLocation>
        <location evidence="2">Secreted</location>
    </subcellularLocation>
</comment>
<protein>
    <submittedName>
        <fullName evidence="8">Type III secretion system needle complex protein</fullName>
    </submittedName>
</protein>
<dbReference type="EMBL" id="AAIAJV010000010">
    <property type="protein sequence ID" value="ECC1606538.1"/>
    <property type="molecule type" value="Genomic_DNA"/>
</dbReference>
<dbReference type="NCBIfam" id="TIGR02105">
    <property type="entry name" value="III_needle"/>
    <property type="match status" value="1"/>
</dbReference>
<name>A0A344QYG7_SALER</name>
<dbReference type="STRING" id="1243604.LFZ48_20570"/>
<evidence type="ECO:0000313" key="8">
    <source>
        <dbReference type="EMBL" id="ECC1606538.1"/>
    </source>
</evidence>
<keyword evidence="5" id="KW-0653">Protein transport</keyword>
<dbReference type="SUPFAM" id="SSF140129">
    <property type="entry name" value="MxiH-like"/>
    <property type="match status" value="1"/>
</dbReference>
<dbReference type="GO" id="GO:0042802">
    <property type="term" value="F:identical protein binding"/>
    <property type="evidence" value="ECO:0007669"/>
    <property type="project" value="UniProtKB-ARBA"/>
</dbReference>
<sequence>MPTTPWSGYLDEISAKYDAGVQDLQQQVTTALDELAKKPSDPALLAKYQSKLSEYNLYRNAQSNTVKVFKDIDAAIIQNFR</sequence>
<dbReference type="GO" id="GO:0005576">
    <property type="term" value="C:extracellular region"/>
    <property type="evidence" value="ECO:0007669"/>
    <property type="project" value="UniProtKB-SubCell"/>
</dbReference>
<accession>A0A344QYG7</accession>
<organism evidence="8">
    <name type="scientific">Salmonella enterica subsp. salamae</name>
    <dbReference type="NCBI Taxonomy" id="59202"/>
    <lineage>
        <taxon>Bacteria</taxon>
        <taxon>Pseudomonadati</taxon>
        <taxon>Pseudomonadota</taxon>
        <taxon>Gammaproteobacteria</taxon>
        <taxon>Enterobacterales</taxon>
        <taxon>Enterobacteriaceae</taxon>
        <taxon>Salmonella</taxon>
    </lineage>
</organism>
<dbReference type="GO" id="GO:0009986">
    <property type="term" value="C:cell surface"/>
    <property type="evidence" value="ECO:0007669"/>
    <property type="project" value="UniProtKB-SubCell"/>
</dbReference>
<reference evidence="8" key="1">
    <citation type="submission" date="2019-07" db="EMBL/GenBank/DDBJ databases">
        <authorList>
            <person name="Ashton P.M."/>
            <person name="Dallman T."/>
            <person name="Nair S."/>
            <person name="De Pinna E."/>
            <person name="Peters T."/>
            <person name="Grant K."/>
        </authorList>
    </citation>
    <scope>NUCLEOTIDE SEQUENCE</scope>
    <source>
        <strain evidence="8">646013</strain>
    </source>
</reference>
<keyword evidence="3" id="KW-0813">Transport</keyword>
<keyword evidence="6" id="KW-0843">Virulence</keyword>
<dbReference type="InterPro" id="IPR011841">
    <property type="entry name" value="T3SS_needle_YscF"/>
</dbReference>
<dbReference type="GO" id="GO:0030254">
    <property type="term" value="P:protein secretion by the type III secretion system"/>
    <property type="evidence" value="ECO:0007669"/>
    <property type="project" value="InterPro"/>
</dbReference>
<dbReference type="FunFam" id="1.20.58.90:FF:000006">
    <property type="entry name" value="Type III secretion system needle complex protein"/>
    <property type="match status" value="1"/>
</dbReference>
<evidence type="ECO:0000256" key="3">
    <source>
        <dbReference type="ARBA" id="ARBA00022448"/>
    </source>
</evidence>
<evidence type="ECO:0000256" key="2">
    <source>
        <dbReference type="ARBA" id="ARBA00004613"/>
    </source>
</evidence>
<accession>A0A3U9T6D8</accession>